<proteinExistence type="predicted"/>
<organism evidence="1 2">
    <name type="scientific">Smallanthus sonchifolius</name>
    <dbReference type="NCBI Taxonomy" id="185202"/>
    <lineage>
        <taxon>Eukaryota</taxon>
        <taxon>Viridiplantae</taxon>
        <taxon>Streptophyta</taxon>
        <taxon>Embryophyta</taxon>
        <taxon>Tracheophyta</taxon>
        <taxon>Spermatophyta</taxon>
        <taxon>Magnoliopsida</taxon>
        <taxon>eudicotyledons</taxon>
        <taxon>Gunneridae</taxon>
        <taxon>Pentapetalae</taxon>
        <taxon>asterids</taxon>
        <taxon>campanulids</taxon>
        <taxon>Asterales</taxon>
        <taxon>Asteraceae</taxon>
        <taxon>Asteroideae</taxon>
        <taxon>Heliantheae alliance</taxon>
        <taxon>Millerieae</taxon>
        <taxon>Smallanthus</taxon>
    </lineage>
</organism>
<reference evidence="1 2" key="2">
    <citation type="journal article" date="2022" name="Mol. Ecol. Resour.">
        <title>The genomes of chicory, endive, great burdock and yacon provide insights into Asteraceae paleo-polyploidization history and plant inulin production.</title>
        <authorList>
            <person name="Fan W."/>
            <person name="Wang S."/>
            <person name="Wang H."/>
            <person name="Wang A."/>
            <person name="Jiang F."/>
            <person name="Liu H."/>
            <person name="Zhao H."/>
            <person name="Xu D."/>
            <person name="Zhang Y."/>
        </authorList>
    </citation>
    <scope>NUCLEOTIDE SEQUENCE [LARGE SCALE GENOMIC DNA]</scope>
    <source>
        <strain evidence="2">cv. Yunnan</strain>
        <tissue evidence="1">Leaves</tissue>
    </source>
</reference>
<accession>A0ACB9GMV2</accession>
<sequence length="395" mass="43446">MGACCSKDTNTTALTPAPQQSDLKSDHQQSHNTITEQQLVKKEIFVIKHRISHEIDRHSDKGSEKNPSATTSTGTGARLRTSSCSKDEVDAILVQCDRISRSNSAGAQSQNPNYRRRYSRSKRSFDLGVNTISNASNDDDVDDDEDDALNHHHHRQGQPEVRVSSSGRSSSKERRISISPSRRSSSKERRISISSSRRSESPFPVAASDGSSNRPAKMVSVPATDKSNNAGPVKRIHVKRNVSPARSTVRVFTDYQSQEQDSNTREAGRKSLVEIDNNAGRSARLRDTKRTRKLSRDLEVNPETVFNPSPSSSPSPPSYASLLLEDIHNFHKKNTNAAMTPPAFALPECVSKACLIMEAVADLNSNTSSLCSDDRWRNTTAIKKDSSGMAVDGRT</sequence>
<evidence type="ECO:0000313" key="2">
    <source>
        <dbReference type="Proteomes" id="UP001056120"/>
    </source>
</evidence>
<protein>
    <submittedName>
        <fullName evidence="1">Uncharacterized protein</fullName>
    </submittedName>
</protein>
<name>A0ACB9GMV2_9ASTR</name>
<dbReference type="EMBL" id="CM042031">
    <property type="protein sequence ID" value="KAI3784383.1"/>
    <property type="molecule type" value="Genomic_DNA"/>
</dbReference>
<comment type="caution">
    <text evidence="1">The sequence shown here is derived from an EMBL/GenBank/DDBJ whole genome shotgun (WGS) entry which is preliminary data.</text>
</comment>
<gene>
    <name evidence="1" type="ORF">L1987_43482</name>
</gene>
<keyword evidence="2" id="KW-1185">Reference proteome</keyword>
<dbReference type="Proteomes" id="UP001056120">
    <property type="component" value="Linkage Group LG14"/>
</dbReference>
<reference evidence="2" key="1">
    <citation type="journal article" date="2022" name="Mol. Ecol. Resour.">
        <title>The genomes of chicory, endive, great burdock and yacon provide insights into Asteraceae palaeo-polyploidization history and plant inulin production.</title>
        <authorList>
            <person name="Fan W."/>
            <person name="Wang S."/>
            <person name="Wang H."/>
            <person name="Wang A."/>
            <person name="Jiang F."/>
            <person name="Liu H."/>
            <person name="Zhao H."/>
            <person name="Xu D."/>
            <person name="Zhang Y."/>
        </authorList>
    </citation>
    <scope>NUCLEOTIDE SEQUENCE [LARGE SCALE GENOMIC DNA]</scope>
    <source>
        <strain evidence="2">cv. Yunnan</strain>
    </source>
</reference>
<evidence type="ECO:0000313" key="1">
    <source>
        <dbReference type="EMBL" id="KAI3784383.1"/>
    </source>
</evidence>